<gene>
    <name evidence="1" type="ORF">DSTB1V02_LOCUS7512</name>
</gene>
<name>A0A7R8XDM1_9CRUS</name>
<keyword evidence="2" id="KW-1185">Reference proteome</keyword>
<dbReference type="CDD" id="cd00063">
    <property type="entry name" value="FN3"/>
    <property type="match status" value="1"/>
</dbReference>
<dbReference type="SUPFAM" id="SSF49265">
    <property type="entry name" value="Fibronectin type III"/>
    <property type="match status" value="1"/>
</dbReference>
<protein>
    <recommendedName>
        <fullName evidence="3">Fibronectin type-III domain-containing protein</fullName>
    </recommendedName>
</protein>
<evidence type="ECO:0000313" key="2">
    <source>
        <dbReference type="Proteomes" id="UP000677054"/>
    </source>
</evidence>
<organism evidence="1">
    <name type="scientific">Darwinula stevensoni</name>
    <dbReference type="NCBI Taxonomy" id="69355"/>
    <lineage>
        <taxon>Eukaryota</taxon>
        <taxon>Metazoa</taxon>
        <taxon>Ecdysozoa</taxon>
        <taxon>Arthropoda</taxon>
        <taxon>Crustacea</taxon>
        <taxon>Oligostraca</taxon>
        <taxon>Ostracoda</taxon>
        <taxon>Podocopa</taxon>
        <taxon>Podocopida</taxon>
        <taxon>Darwinulocopina</taxon>
        <taxon>Darwinuloidea</taxon>
        <taxon>Darwinulidae</taxon>
        <taxon>Darwinula</taxon>
    </lineage>
</organism>
<dbReference type="EMBL" id="LR901057">
    <property type="protein sequence ID" value="CAD7247687.1"/>
    <property type="molecule type" value="Genomic_DNA"/>
</dbReference>
<dbReference type="InterPro" id="IPR003961">
    <property type="entry name" value="FN3_dom"/>
</dbReference>
<sequence>MTRHKMALRANRGRQYRPQRLFQQYKVYYTTNPDLVIAEWSSMLVIAYQTWGGFTIINDLTPLIVYTVRVQAYTNNGPTPISLPIQVKTQYRGCISDISLSSSVGERPISPFIQRFSSS</sequence>
<dbReference type="InterPro" id="IPR036116">
    <property type="entry name" value="FN3_sf"/>
</dbReference>
<dbReference type="EMBL" id="CAJPEV010001540">
    <property type="protein sequence ID" value="CAG0893205.1"/>
    <property type="molecule type" value="Genomic_DNA"/>
</dbReference>
<dbReference type="Gene3D" id="2.60.40.10">
    <property type="entry name" value="Immunoglobulins"/>
    <property type="match status" value="1"/>
</dbReference>
<reference evidence="1" key="1">
    <citation type="submission" date="2020-11" db="EMBL/GenBank/DDBJ databases">
        <authorList>
            <person name="Tran Van P."/>
        </authorList>
    </citation>
    <scope>NUCLEOTIDE SEQUENCE</scope>
</reference>
<dbReference type="OrthoDB" id="10253954at2759"/>
<evidence type="ECO:0000313" key="1">
    <source>
        <dbReference type="EMBL" id="CAD7247687.1"/>
    </source>
</evidence>
<dbReference type="AlphaFoldDB" id="A0A7R8XDM1"/>
<dbReference type="InterPro" id="IPR013783">
    <property type="entry name" value="Ig-like_fold"/>
</dbReference>
<evidence type="ECO:0008006" key="3">
    <source>
        <dbReference type="Google" id="ProtNLM"/>
    </source>
</evidence>
<accession>A0A7R8XDM1</accession>
<proteinExistence type="predicted"/>
<dbReference type="Proteomes" id="UP000677054">
    <property type="component" value="Unassembled WGS sequence"/>
</dbReference>